<dbReference type="RefSeq" id="XP_045285825.1">
    <property type="nucleotide sequence ID" value="XM_045433512.1"/>
</dbReference>
<dbReference type="EMBL" id="GG663371">
    <property type="protein sequence ID" value="EEH05344.1"/>
    <property type="molecule type" value="Genomic_DNA"/>
</dbReference>
<dbReference type="AlphaFoldDB" id="C0NTI3"/>
<feature type="region of interest" description="Disordered" evidence="1">
    <location>
        <begin position="272"/>
        <end position="335"/>
    </location>
</feature>
<proteinExistence type="predicted"/>
<evidence type="ECO:0000313" key="2">
    <source>
        <dbReference type="EMBL" id="EEH05344.1"/>
    </source>
</evidence>
<dbReference type="Proteomes" id="UP000001631">
    <property type="component" value="Unassembled WGS sequence"/>
</dbReference>
<dbReference type="HOGENOM" id="CLU_828923_0_0_1"/>
<feature type="compositionally biased region" description="Basic and acidic residues" evidence="1">
    <location>
        <begin position="30"/>
        <end position="47"/>
    </location>
</feature>
<feature type="region of interest" description="Disordered" evidence="1">
    <location>
        <begin position="28"/>
        <end position="47"/>
    </location>
</feature>
<name>C0NTI3_AJECG</name>
<feature type="compositionally biased region" description="Polar residues" evidence="1">
    <location>
        <begin position="312"/>
        <end position="335"/>
    </location>
</feature>
<accession>C0NTI3</accession>
<feature type="compositionally biased region" description="Low complexity" evidence="1">
    <location>
        <begin position="285"/>
        <end position="297"/>
    </location>
</feature>
<sequence length="335" mass="36896">MTQRIDLGIRSGGRRSVYTQCSIAATSRAPDSRNAKSDSSRRGSLESPKRFEKGVKIHAPILGWLKFPEFSYHTIPVFKRCKPLPRRKLGAGAVIEETWILLICTSRTFTSTALCTLQSVRCQRAHRLPQHSSVARLLLLNMCKRMHPQPPTHSLTKCRVGEGFIGEKENRLDGDTCKCPVPVFAVRACLEHRLQKRGKRQSGGGFGICQKLDLFTNDMRHDDNSPDYAKGMAGINTDSSPGTEAQHCRYETGGVTRRLCEVSTDADGLVVYNNPDSASDEFKPSASRGSGRRASASQTQTHPKPNARLLTTDISESSCGETCGETTQQADATNR</sequence>
<dbReference type="InParanoid" id="C0NTI3"/>
<organism evidence="2 3">
    <name type="scientific">Ajellomyces capsulatus (strain G186AR / H82 / ATCC MYA-2454 / RMSCC 2432)</name>
    <name type="common">Darling's disease fungus</name>
    <name type="synonym">Histoplasma capsulatum</name>
    <dbReference type="NCBI Taxonomy" id="447093"/>
    <lineage>
        <taxon>Eukaryota</taxon>
        <taxon>Fungi</taxon>
        <taxon>Dikarya</taxon>
        <taxon>Ascomycota</taxon>
        <taxon>Pezizomycotina</taxon>
        <taxon>Eurotiomycetes</taxon>
        <taxon>Eurotiomycetidae</taxon>
        <taxon>Onygenales</taxon>
        <taxon>Ajellomycetaceae</taxon>
        <taxon>Histoplasma</taxon>
    </lineage>
</organism>
<dbReference type="GeneID" id="69039479"/>
<gene>
    <name evidence="2" type="ORF">HCBG_06463</name>
</gene>
<keyword evidence="3" id="KW-1185">Reference proteome</keyword>
<reference evidence="2" key="1">
    <citation type="submission" date="2009-02" db="EMBL/GenBank/DDBJ databases">
        <title>The Genome Sequence of Ajellomyces capsulatus strain G186AR.</title>
        <authorList>
            <consortium name="The Broad Institute Genome Sequencing Platform"/>
            <person name="Champion M."/>
            <person name="Cuomo C."/>
            <person name="Ma L.-J."/>
            <person name="Henn M.R."/>
            <person name="Sil A."/>
            <person name="Goldman B."/>
            <person name="Young S.K."/>
            <person name="Kodira C.D."/>
            <person name="Zeng Q."/>
            <person name="Koehrsen M."/>
            <person name="Alvarado L."/>
            <person name="Berlin A."/>
            <person name="Borenstein D."/>
            <person name="Chen Z."/>
            <person name="Engels R."/>
            <person name="Freedman E."/>
            <person name="Gellesch M."/>
            <person name="Goldberg J."/>
            <person name="Griggs A."/>
            <person name="Gujja S."/>
            <person name="Heiman D."/>
            <person name="Hepburn T."/>
            <person name="Howarth C."/>
            <person name="Jen D."/>
            <person name="Larson L."/>
            <person name="Lewis B."/>
            <person name="Mehta T."/>
            <person name="Park D."/>
            <person name="Pearson M."/>
            <person name="Roberts A."/>
            <person name="Saif S."/>
            <person name="Shea T."/>
            <person name="Shenoy N."/>
            <person name="Sisk P."/>
            <person name="Stolte C."/>
            <person name="Sykes S."/>
            <person name="Walk T."/>
            <person name="White J."/>
            <person name="Yandava C."/>
            <person name="Klein B."/>
            <person name="McEwen J.G."/>
            <person name="Puccia R."/>
            <person name="Goldman G.H."/>
            <person name="Felipe M.S."/>
            <person name="Nino-Vega G."/>
            <person name="San-Blas G."/>
            <person name="Taylor J."/>
            <person name="Mendoza L."/>
            <person name="Galagan J."/>
            <person name="Nusbaum C."/>
            <person name="Birren B."/>
        </authorList>
    </citation>
    <scope>NUCLEOTIDE SEQUENCE</scope>
    <source>
        <strain evidence="2">G186AR</strain>
    </source>
</reference>
<protein>
    <submittedName>
        <fullName evidence="2">Uncharacterized protein</fullName>
    </submittedName>
</protein>
<evidence type="ECO:0000313" key="3">
    <source>
        <dbReference type="Proteomes" id="UP000001631"/>
    </source>
</evidence>
<evidence type="ECO:0000256" key="1">
    <source>
        <dbReference type="SAM" id="MobiDB-lite"/>
    </source>
</evidence>